<dbReference type="GO" id="GO:0003677">
    <property type="term" value="F:DNA binding"/>
    <property type="evidence" value="ECO:0007669"/>
    <property type="project" value="InterPro"/>
</dbReference>
<organism evidence="13 14">
    <name type="scientific">Klebsormidium nitens</name>
    <name type="common">Green alga</name>
    <name type="synonym">Ulothrix nitens</name>
    <dbReference type="NCBI Taxonomy" id="105231"/>
    <lineage>
        <taxon>Eukaryota</taxon>
        <taxon>Viridiplantae</taxon>
        <taxon>Streptophyta</taxon>
        <taxon>Klebsormidiophyceae</taxon>
        <taxon>Klebsormidiales</taxon>
        <taxon>Klebsormidiaceae</taxon>
        <taxon>Klebsormidium</taxon>
    </lineage>
</organism>
<dbReference type="InterPro" id="IPR007642">
    <property type="entry name" value="RNA_pol_Rpb2_2"/>
</dbReference>
<dbReference type="InterPro" id="IPR007647">
    <property type="entry name" value="RNA_pol_Rpb2_5"/>
</dbReference>
<keyword evidence="3 11" id="KW-0808">Transferase</keyword>
<keyword evidence="2 11" id="KW-0240">DNA-directed RNA polymerase</keyword>
<dbReference type="InterPro" id="IPR007645">
    <property type="entry name" value="RNA_pol_Rpb2_3"/>
</dbReference>
<evidence type="ECO:0000256" key="6">
    <source>
        <dbReference type="ARBA" id="ARBA00022833"/>
    </source>
</evidence>
<dbReference type="Proteomes" id="UP000054558">
    <property type="component" value="Unassembled WGS sequence"/>
</dbReference>
<evidence type="ECO:0000256" key="5">
    <source>
        <dbReference type="ARBA" id="ARBA00022723"/>
    </source>
</evidence>
<dbReference type="Pfam" id="PF04560">
    <property type="entry name" value="RNA_pol_Rpb2_7"/>
    <property type="match status" value="1"/>
</dbReference>
<evidence type="ECO:0000256" key="1">
    <source>
        <dbReference type="ARBA" id="ARBA00006835"/>
    </source>
</evidence>
<dbReference type="InterPro" id="IPR001841">
    <property type="entry name" value="Znf_RING"/>
</dbReference>
<evidence type="ECO:0000256" key="10">
    <source>
        <dbReference type="RuleBase" id="RU000434"/>
    </source>
</evidence>
<dbReference type="Gene3D" id="3.90.1800.10">
    <property type="entry name" value="RNA polymerase alpha subunit dimerisation domain"/>
    <property type="match status" value="1"/>
</dbReference>
<feature type="domain" description="RING-type" evidence="12">
    <location>
        <begin position="1033"/>
        <end position="1074"/>
    </location>
</feature>
<comment type="function">
    <text evidence="11">DNA-dependent RNA polymerase catalyzes the transcription of DNA into RNA using the four ribonucleoside triphosphates as substrates.</text>
</comment>
<dbReference type="GO" id="GO:0006351">
    <property type="term" value="P:DNA-templated transcription"/>
    <property type="evidence" value="ECO:0007669"/>
    <property type="project" value="InterPro"/>
</dbReference>
<keyword evidence="14" id="KW-1185">Reference proteome</keyword>
<dbReference type="InterPro" id="IPR007641">
    <property type="entry name" value="RNA_pol_Rpb2_7"/>
</dbReference>
<dbReference type="GO" id="GO:0008270">
    <property type="term" value="F:zinc ion binding"/>
    <property type="evidence" value="ECO:0007669"/>
    <property type="project" value="UniProtKB-KW"/>
</dbReference>
<proteinExistence type="inferred from homology"/>
<dbReference type="Gene3D" id="3.30.40.10">
    <property type="entry name" value="Zinc/RING finger domain, C3HC4 (zinc finger)"/>
    <property type="match status" value="1"/>
</dbReference>
<name>A0A1Y1HQM8_KLENI</name>
<dbReference type="Gene3D" id="2.40.50.150">
    <property type="match status" value="1"/>
</dbReference>
<dbReference type="SMART" id="SM00184">
    <property type="entry name" value="RING"/>
    <property type="match status" value="1"/>
</dbReference>
<dbReference type="CDD" id="cd00653">
    <property type="entry name" value="RNA_pol_B_RPB2"/>
    <property type="match status" value="1"/>
</dbReference>
<gene>
    <name evidence="13" type="ORF">KFL_000660250</name>
</gene>
<dbReference type="Gene3D" id="3.90.1110.10">
    <property type="entry name" value="RNA polymerase Rpb2, domain 2"/>
    <property type="match status" value="1"/>
</dbReference>
<evidence type="ECO:0000256" key="8">
    <source>
        <dbReference type="ARBA" id="ARBA00048552"/>
    </source>
</evidence>
<dbReference type="InterPro" id="IPR007646">
    <property type="entry name" value="RNA_pol_Rpb2_4"/>
</dbReference>
<dbReference type="OMA" id="HDADKNC"/>
<keyword evidence="5" id="KW-0479">Metal-binding</keyword>
<keyword evidence="6" id="KW-0862">Zinc</keyword>
<dbReference type="GO" id="GO:0005665">
    <property type="term" value="C:RNA polymerase II, core complex"/>
    <property type="evidence" value="ECO:0000318"/>
    <property type="project" value="GO_Central"/>
</dbReference>
<evidence type="ECO:0000256" key="7">
    <source>
        <dbReference type="ARBA" id="ARBA00023163"/>
    </source>
</evidence>
<dbReference type="InterPro" id="IPR007121">
    <property type="entry name" value="RNA_pol_bsu_CS"/>
</dbReference>
<evidence type="ECO:0000259" key="12">
    <source>
        <dbReference type="PROSITE" id="PS50089"/>
    </source>
</evidence>
<dbReference type="Pfam" id="PF04563">
    <property type="entry name" value="RNA_pol_Rpb2_1"/>
    <property type="match status" value="1"/>
</dbReference>
<dbReference type="InterPro" id="IPR013083">
    <property type="entry name" value="Znf_RING/FYVE/PHD"/>
</dbReference>
<evidence type="ECO:0000256" key="2">
    <source>
        <dbReference type="ARBA" id="ARBA00022478"/>
    </source>
</evidence>
<dbReference type="Pfam" id="PF04565">
    <property type="entry name" value="RNA_pol_Rpb2_3"/>
    <property type="match status" value="1"/>
</dbReference>
<dbReference type="InterPro" id="IPR015712">
    <property type="entry name" value="DNA-dir_RNA_pol_su2"/>
</dbReference>
<dbReference type="STRING" id="105231.A0A1Y1HQM8"/>
<comment type="similarity">
    <text evidence="1 10">Belongs to the RNA polymerase beta chain family.</text>
</comment>
<dbReference type="PANTHER" id="PTHR20856">
    <property type="entry name" value="DNA-DIRECTED RNA POLYMERASE I SUBUNIT 2"/>
    <property type="match status" value="1"/>
</dbReference>
<dbReference type="GO" id="GO:0003899">
    <property type="term" value="F:DNA-directed RNA polymerase activity"/>
    <property type="evidence" value="ECO:0007669"/>
    <property type="project" value="UniProtKB-EC"/>
</dbReference>
<evidence type="ECO:0000256" key="4">
    <source>
        <dbReference type="ARBA" id="ARBA00022695"/>
    </source>
</evidence>
<keyword evidence="9" id="KW-0863">Zinc-finger</keyword>
<dbReference type="Gene3D" id="3.90.1100.10">
    <property type="match status" value="1"/>
</dbReference>
<reference evidence="13 14" key="1">
    <citation type="journal article" date="2014" name="Nat. Commun.">
        <title>Klebsormidium flaccidum genome reveals primary factors for plant terrestrial adaptation.</title>
        <authorList>
            <person name="Hori K."/>
            <person name="Maruyama F."/>
            <person name="Fujisawa T."/>
            <person name="Togashi T."/>
            <person name="Yamamoto N."/>
            <person name="Seo M."/>
            <person name="Sato S."/>
            <person name="Yamada T."/>
            <person name="Mori H."/>
            <person name="Tajima N."/>
            <person name="Moriyama T."/>
            <person name="Ikeuchi M."/>
            <person name="Watanabe M."/>
            <person name="Wada H."/>
            <person name="Kobayashi K."/>
            <person name="Saito M."/>
            <person name="Masuda T."/>
            <person name="Sasaki-Sekimoto Y."/>
            <person name="Mashiguchi K."/>
            <person name="Awai K."/>
            <person name="Shimojima M."/>
            <person name="Masuda S."/>
            <person name="Iwai M."/>
            <person name="Nobusawa T."/>
            <person name="Narise T."/>
            <person name="Kondo S."/>
            <person name="Saito H."/>
            <person name="Sato R."/>
            <person name="Murakawa M."/>
            <person name="Ihara Y."/>
            <person name="Oshima-Yamada Y."/>
            <person name="Ohtaka K."/>
            <person name="Satoh M."/>
            <person name="Sonobe K."/>
            <person name="Ishii M."/>
            <person name="Ohtani R."/>
            <person name="Kanamori-Sato M."/>
            <person name="Honoki R."/>
            <person name="Miyazaki D."/>
            <person name="Mochizuki H."/>
            <person name="Umetsu J."/>
            <person name="Higashi K."/>
            <person name="Shibata D."/>
            <person name="Kamiya Y."/>
            <person name="Sato N."/>
            <person name="Nakamura Y."/>
            <person name="Tabata S."/>
            <person name="Ida S."/>
            <person name="Kurokawa K."/>
            <person name="Ohta H."/>
        </authorList>
    </citation>
    <scope>NUCLEOTIDE SEQUENCE [LARGE SCALE GENOMIC DNA]</scope>
    <source>
        <strain evidence="13 14">NIES-2285</strain>
    </source>
</reference>
<evidence type="ECO:0000256" key="11">
    <source>
        <dbReference type="RuleBase" id="RU363031"/>
    </source>
</evidence>
<dbReference type="SUPFAM" id="SSF57850">
    <property type="entry name" value="RING/U-box"/>
    <property type="match status" value="1"/>
</dbReference>
<dbReference type="EC" id="2.7.7.6" evidence="11"/>
<keyword evidence="7 11" id="KW-0804">Transcription</keyword>
<dbReference type="PROSITE" id="PS50089">
    <property type="entry name" value="ZF_RING_2"/>
    <property type="match status" value="1"/>
</dbReference>
<keyword evidence="4 11" id="KW-0548">Nucleotidyltransferase</keyword>
<dbReference type="Pfam" id="PF04567">
    <property type="entry name" value="RNA_pol_Rpb2_5"/>
    <property type="match status" value="1"/>
</dbReference>
<dbReference type="InterPro" id="IPR037033">
    <property type="entry name" value="DNA-dir_RNAP_su2_hyb_sf"/>
</dbReference>
<accession>A0A1Y1HQM8</accession>
<dbReference type="Pfam" id="PF04566">
    <property type="entry name" value="RNA_pol_Rpb2_4"/>
    <property type="match status" value="1"/>
</dbReference>
<sequence>MESPPEREEGDAITQDDAWSVASAYVAENGLARHQLDSFEEFVQSAMQEIVDEAPEIEIQEGPQEGGQQASHLKGSLTGFLTQVSHIIKFGQVYLSKPSTKEADGETLGLSPKEARLRNRTYAGALYADAKRTSVRVGSSREEPVDTEIYEKVFLGKLPIMVRSSFCALSGLSDAQRARAGDCPYDPGGYYIINGAEKVLIAQERMSNGHVYVYKKSPYAYVAEVRSQADGAYREASSLYVRMLSGSAKGATGKPIRCKLPSIKGDVPIVPLFFALGVTAEEHILERICYNLEDREMLELLRPSLEEAADVSSQEAALDYIGGKAASHLNGDTPRARARELLQTHLLPHVGTEDTQSCATNKAYFLGYVIHRLLTCALGRRAEDDREHYGSKRLYLAAPLMGGLFCALFRHMTNGARKYLQKLVEKGQKMDLTSAVNAKIITHGFNYSLATGMWGERGTVGMIPGVSQDLERDTYAWTISLLRHIASPLSEKGKLSKPRQLHNSHWGRICPVETPEGASCGLTKSLALSAYVSVGSPPGPLLEFLDEWITERPENISPSALAESTKIFVNGAWVGVHRDPQLLVSTLRQLRRQVGGNTELGIVPDVRNGELRLHTDAGRLCRPLFVVENGKPVMKKRARREETNNEDGGPVCWRALLAAGGIEYLDAAEEETAMVAMTLADLARARARPRDALADVSYAHCEIHPSLIFGACGSAVPFPDHNQPVRNTMQAKMATQSCGIPLTNYQLRLDTTTHVLCDPQKPLVTTRGAGCSHFRELRAGQNAIVAIMCYSGYNQEDTVIMNQAFIDRGLFRSLYYRTIRDEEKTVDGKRGLKERIERPDPTKTAKMYLGSFDKLDSDGLVEPGTRISSGDAPDVVIGKTAPVAPVDEPPGEASRVNCSTLQKQDGIIDQVLLTENESGQKLVKVRARSVRVPQIGDKFSSRHGQKGVVGMTLPQEDMPFTRDGVTPDIIVNPHAIPGRMTIGHLIECAAGKAAACKGKEWDATPFADVTVESFPVKKMDETELKQLGVGGRCEICRRKLAVGDACQQMAPCGHVFHSDCLAPRLEEGNACPSCLNVVDQVSTALQACGYQNRGNEAMYNGKTGRKLEARDLCGANLLPAAQAHGGGQDLRQSKGPDAGKGSDSLCFFISYLLSASFEEVSRQFRCGPPLETKLTQKYEPVLPGDSFLVPLTRQPVKGRGKAGGLRFGEMERDRAIAHGAARFLKERMMDQSDACRAHLCARCGLLASARGCPGCATSAVVQVEIPYACKLLFQELMAMGIAPRMYA</sequence>
<dbReference type="Pfam" id="PF04561">
    <property type="entry name" value="RNA_pol_Rpb2_2"/>
    <property type="match status" value="1"/>
</dbReference>
<dbReference type="OrthoDB" id="10248617at2759"/>
<protein>
    <recommendedName>
        <fullName evidence="11">DNA-directed RNA polymerase subunit beta</fullName>
        <ecNumber evidence="11">2.7.7.6</ecNumber>
    </recommendedName>
</protein>
<dbReference type="Gene3D" id="2.40.270.10">
    <property type="entry name" value="DNA-directed RNA polymerase, subunit 2, domain 6"/>
    <property type="match status" value="1"/>
</dbReference>
<dbReference type="GO" id="GO:0032549">
    <property type="term" value="F:ribonucleoside binding"/>
    <property type="evidence" value="ECO:0007669"/>
    <property type="project" value="InterPro"/>
</dbReference>
<dbReference type="InterPro" id="IPR007120">
    <property type="entry name" value="DNA-dir_RNAP_su2_dom"/>
</dbReference>
<comment type="catalytic activity">
    <reaction evidence="8 11">
        <text>RNA(n) + a ribonucleoside 5'-triphosphate = RNA(n+1) + diphosphate</text>
        <dbReference type="Rhea" id="RHEA:21248"/>
        <dbReference type="Rhea" id="RHEA-COMP:14527"/>
        <dbReference type="Rhea" id="RHEA-COMP:17342"/>
        <dbReference type="ChEBI" id="CHEBI:33019"/>
        <dbReference type="ChEBI" id="CHEBI:61557"/>
        <dbReference type="ChEBI" id="CHEBI:140395"/>
        <dbReference type="EC" id="2.7.7.6"/>
    </reaction>
</comment>
<dbReference type="InterPro" id="IPR037034">
    <property type="entry name" value="RNA_pol_Rpb2_2_sf"/>
</dbReference>
<dbReference type="Pfam" id="PF00562">
    <property type="entry name" value="RNA_pol_Rpb2_6"/>
    <property type="match status" value="1"/>
</dbReference>
<evidence type="ECO:0000256" key="9">
    <source>
        <dbReference type="PROSITE-ProRule" id="PRU00175"/>
    </source>
</evidence>
<evidence type="ECO:0000313" key="13">
    <source>
        <dbReference type="EMBL" id="GAQ80930.1"/>
    </source>
</evidence>
<dbReference type="InterPro" id="IPR007644">
    <property type="entry name" value="RNA_pol_bsu_protrusion"/>
</dbReference>
<evidence type="ECO:0000256" key="3">
    <source>
        <dbReference type="ARBA" id="ARBA00022679"/>
    </source>
</evidence>
<dbReference type="InterPro" id="IPR014724">
    <property type="entry name" value="RNA_pol_RPB2_OB-fold"/>
</dbReference>
<dbReference type="PROSITE" id="PS01166">
    <property type="entry name" value="RNA_POL_BETA"/>
    <property type="match status" value="1"/>
</dbReference>
<dbReference type="EMBL" id="DF237015">
    <property type="protein sequence ID" value="GAQ80930.1"/>
    <property type="molecule type" value="Genomic_DNA"/>
</dbReference>
<dbReference type="SUPFAM" id="SSF64484">
    <property type="entry name" value="beta and beta-prime subunits of DNA dependent RNA-polymerase"/>
    <property type="match status" value="2"/>
</dbReference>
<dbReference type="Gene3D" id="3.90.1070.20">
    <property type="match status" value="1"/>
</dbReference>
<evidence type="ECO:0000313" key="14">
    <source>
        <dbReference type="Proteomes" id="UP000054558"/>
    </source>
</evidence>